<proteinExistence type="predicted"/>
<keyword evidence="5" id="KW-1185">Reference proteome</keyword>
<dbReference type="InParanoid" id="A0A6J2YSK5"/>
<feature type="signal peptide" evidence="3">
    <location>
        <begin position="1"/>
        <end position="23"/>
    </location>
</feature>
<dbReference type="KEGG" id="soy:115889829"/>
<dbReference type="OrthoDB" id="6337346at2759"/>
<dbReference type="PANTHER" id="PTHR33236:SF5">
    <property type="entry name" value="CUB DOMAIN-CONTAINING PROTEIN"/>
    <property type="match status" value="1"/>
</dbReference>
<feature type="domain" description="CUB" evidence="4">
    <location>
        <begin position="107"/>
        <end position="222"/>
    </location>
</feature>
<dbReference type="Proteomes" id="UP000504635">
    <property type="component" value="Unplaced"/>
</dbReference>
<dbReference type="Pfam" id="PF26080">
    <property type="entry name" value="CUB_animal"/>
    <property type="match status" value="1"/>
</dbReference>
<accession>A0A6J2YSK5</accession>
<feature type="chain" id="PRO_5026969795" evidence="3">
    <location>
        <begin position="24"/>
        <end position="393"/>
    </location>
</feature>
<evidence type="ECO:0000256" key="2">
    <source>
        <dbReference type="PROSITE-ProRule" id="PRU00059"/>
    </source>
</evidence>
<name>A0A6J2YSK5_SITOR</name>
<evidence type="ECO:0000313" key="5">
    <source>
        <dbReference type="Proteomes" id="UP000504635"/>
    </source>
</evidence>
<dbReference type="InterPro" id="IPR058698">
    <property type="entry name" value="CUB_metazoa"/>
</dbReference>
<dbReference type="PANTHER" id="PTHR33236">
    <property type="entry name" value="INTRAFLAGELLAR TRANSPORT PROTEIN 122 FAMILY PROTEIN-RELATED"/>
    <property type="match status" value="1"/>
</dbReference>
<comment type="caution">
    <text evidence="2">Lacks conserved residue(s) required for the propagation of feature annotation.</text>
</comment>
<protein>
    <submittedName>
        <fullName evidence="6">Uncharacterized protein LOC115889829</fullName>
    </submittedName>
</protein>
<dbReference type="Gene3D" id="2.60.120.290">
    <property type="entry name" value="Spermadhesin, CUB domain"/>
    <property type="match status" value="1"/>
</dbReference>
<dbReference type="PROSITE" id="PS01180">
    <property type="entry name" value="CUB"/>
    <property type="match status" value="1"/>
</dbReference>
<dbReference type="Pfam" id="PF00431">
    <property type="entry name" value="CUB"/>
    <property type="match status" value="1"/>
</dbReference>
<keyword evidence="3" id="KW-0732">Signal</keyword>
<dbReference type="GeneID" id="115889829"/>
<dbReference type="AlphaFoldDB" id="A0A6J2YSK5"/>
<dbReference type="InterPro" id="IPR035914">
    <property type="entry name" value="Sperma_CUB_dom_sf"/>
</dbReference>
<evidence type="ECO:0000259" key="4">
    <source>
        <dbReference type="PROSITE" id="PS01180"/>
    </source>
</evidence>
<sequence length="393" mass="41903">MISTRLQFSLGFLVGAFFVFSGSDSGGNNVILGRNSVISSNRTSRQFPFFPVFWGVGLVRFLNDECDAGNGFVGTCYTRKECNYLGGSNIAYCANHAGACCVFQETCGGSSDLNNTYFVSPGFPSTYTGGSSCVFTIVKQEDACQVRLDFLTLNLAQPNSNGTCNTDALVVTGGASIVPVLCGENSGQHIYVDFNGNTSITVSIFVRSSTVSRSWNIRVRQINCNCPWRAPAGCLQWYESLSGTVRSFNYGSSSVLNGTRQLANMNYGVCVAMAPGYCGIEWSQSSDTYGFSVTGDTFTAVGDGTVGTTSASLTGDDCTTDFVVIPAPILESNNTPLNTDRFCGNGFPTVISYSKQFVLTVVTNGNEVNDTGNRGFSLSFSQVLCDGSLLFGK</sequence>
<dbReference type="SMART" id="SM00042">
    <property type="entry name" value="CUB"/>
    <property type="match status" value="1"/>
</dbReference>
<reference evidence="6" key="1">
    <citation type="submission" date="2025-08" db="UniProtKB">
        <authorList>
            <consortium name="RefSeq"/>
        </authorList>
    </citation>
    <scope>IDENTIFICATION</scope>
    <source>
        <tissue evidence="6">Gonads</tissue>
    </source>
</reference>
<dbReference type="SUPFAM" id="SSF49854">
    <property type="entry name" value="Spermadhesin, CUB domain"/>
    <property type="match status" value="1"/>
</dbReference>
<evidence type="ECO:0000256" key="3">
    <source>
        <dbReference type="SAM" id="SignalP"/>
    </source>
</evidence>
<organism evidence="5 6">
    <name type="scientific">Sitophilus oryzae</name>
    <name type="common">Rice weevil</name>
    <name type="synonym">Curculio oryzae</name>
    <dbReference type="NCBI Taxonomy" id="7048"/>
    <lineage>
        <taxon>Eukaryota</taxon>
        <taxon>Metazoa</taxon>
        <taxon>Ecdysozoa</taxon>
        <taxon>Arthropoda</taxon>
        <taxon>Hexapoda</taxon>
        <taxon>Insecta</taxon>
        <taxon>Pterygota</taxon>
        <taxon>Neoptera</taxon>
        <taxon>Endopterygota</taxon>
        <taxon>Coleoptera</taxon>
        <taxon>Polyphaga</taxon>
        <taxon>Cucujiformia</taxon>
        <taxon>Curculionidae</taxon>
        <taxon>Dryophthorinae</taxon>
        <taxon>Sitophilus</taxon>
    </lineage>
</organism>
<evidence type="ECO:0000256" key="1">
    <source>
        <dbReference type="ARBA" id="ARBA00023157"/>
    </source>
</evidence>
<keyword evidence="1" id="KW-1015">Disulfide bond</keyword>
<gene>
    <name evidence="6" type="primary">LOC115889829</name>
</gene>
<evidence type="ECO:0000313" key="6">
    <source>
        <dbReference type="RefSeq" id="XP_030765765.1"/>
    </source>
</evidence>
<dbReference type="InterPro" id="IPR000859">
    <property type="entry name" value="CUB_dom"/>
</dbReference>
<dbReference type="RefSeq" id="XP_030765765.1">
    <property type="nucleotide sequence ID" value="XM_030909905.1"/>
</dbReference>